<organism evidence="8 9">
    <name type="scientific">Pseudomonas mangiferae</name>
    <dbReference type="NCBI Taxonomy" id="2593654"/>
    <lineage>
        <taxon>Bacteria</taxon>
        <taxon>Pseudomonadati</taxon>
        <taxon>Pseudomonadota</taxon>
        <taxon>Gammaproteobacteria</taxon>
        <taxon>Pseudomonadales</taxon>
        <taxon>Pseudomonadaceae</taxon>
        <taxon>Pseudomonas</taxon>
    </lineage>
</organism>
<feature type="binding site" evidence="5">
    <location>
        <begin position="133"/>
        <end position="140"/>
    </location>
    <ligand>
        <name>ATP</name>
        <dbReference type="ChEBI" id="CHEBI:30616"/>
    </ligand>
</feature>
<keyword evidence="1 5" id="KW-0547">Nucleotide-binding</keyword>
<dbReference type="GO" id="GO:0016787">
    <property type="term" value="F:hydrolase activity"/>
    <property type="evidence" value="ECO:0007669"/>
    <property type="project" value="UniProtKB-UniRule"/>
</dbReference>
<comment type="caution">
    <text evidence="8">The sequence shown here is derived from an EMBL/GenBank/DDBJ whole genome shotgun (WGS) entry which is preliminary data.</text>
</comment>
<dbReference type="GO" id="GO:0043138">
    <property type="term" value="F:3'-5' DNA helicase activity"/>
    <property type="evidence" value="ECO:0007669"/>
    <property type="project" value="TreeGrafter"/>
</dbReference>
<feature type="region of interest" description="Disordered" evidence="6">
    <location>
        <begin position="34"/>
        <end position="80"/>
    </location>
</feature>
<dbReference type="EMBL" id="VJOY01000025">
    <property type="protein sequence ID" value="TRX72905.1"/>
    <property type="molecule type" value="Genomic_DNA"/>
</dbReference>
<name>A0A553GTS4_9PSED</name>
<keyword evidence="2 5" id="KW-0378">Hydrolase</keyword>
<dbReference type="SUPFAM" id="SSF52540">
    <property type="entry name" value="P-loop containing nucleoside triphosphate hydrolases"/>
    <property type="match status" value="1"/>
</dbReference>
<dbReference type="PANTHER" id="PTHR11070">
    <property type="entry name" value="UVRD / RECB / PCRA DNA HELICASE FAMILY MEMBER"/>
    <property type="match status" value="1"/>
</dbReference>
<feature type="compositionally biased region" description="Low complexity" evidence="6">
    <location>
        <begin position="58"/>
        <end position="80"/>
    </location>
</feature>
<dbReference type="GO" id="GO:0003677">
    <property type="term" value="F:DNA binding"/>
    <property type="evidence" value="ECO:0007669"/>
    <property type="project" value="InterPro"/>
</dbReference>
<dbReference type="InterPro" id="IPR014016">
    <property type="entry name" value="UvrD-like_ATP-bd"/>
</dbReference>
<dbReference type="RefSeq" id="WP_143490268.1">
    <property type="nucleotide sequence ID" value="NZ_VJOY01000025.1"/>
</dbReference>
<evidence type="ECO:0000256" key="3">
    <source>
        <dbReference type="ARBA" id="ARBA00022806"/>
    </source>
</evidence>
<dbReference type="Pfam" id="PF00580">
    <property type="entry name" value="UvrD-helicase"/>
    <property type="match status" value="1"/>
</dbReference>
<dbReference type="Proteomes" id="UP000315235">
    <property type="component" value="Unassembled WGS sequence"/>
</dbReference>
<feature type="domain" description="UvrD-like helicase ATP-binding" evidence="7">
    <location>
        <begin position="112"/>
        <end position="463"/>
    </location>
</feature>
<evidence type="ECO:0000256" key="5">
    <source>
        <dbReference type="PROSITE-ProRule" id="PRU00560"/>
    </source>
</evidence>
<dbReference type="PANTHER" id="PTHR11070:SF63">
    <property type="entry name" value="DNA HELICASE IV"/>
    <property type="match status" value="1"/>
</dbReference>
<dbReference type="OrthoDB" id="5298826at2"/>
<dbReference type="AlphaFoldDB" id="A0A553GTS4"/>
<keyword evidence="3 5" id="KW-0347">Helicase</keyword>
<dbReference type="GO" id="GO:0000725">
    <property type="term" value="P:recombinational repair"/>
    <property type="evidence" value="ECO:0007669"/>
    <property type="project" value="TreeGrafter"/>
</dbReference>
<evidence type="ECO:0000313" key="9">
    <source>
        <dbReference type="Proteomes" id="UP000315235"/>
    </source>
</evidence>
<evidence type="ECO:0000256" key="4">
    <source>
        <dbReference type="ARBA" id="ARBA00022840"/>
    </source>
</evidence>
<evidence type="ECO:0000256" key="1">
    <source>
        <dbReference type="ARBA" id="ARBA00022741"/>
    </source>
</evidence>
<evidence type="ECO:0000256" key="6">
    <source>
        <dbReference type="SAM" id="MobiDB-lite"/>
    </source>
</evidence>
<dbReference type="Gene3D" id="3.40.50.300">
    <property type="entry name" value="P-loop containing nucleotide triphosphate hydrolases"/>
    <property type="match status" value="3"/>
</dbReference>
<dbReference type="PROSITE" id="PS51198">
    <property type="entry name" value="UVRD_HELICASE_ATP_BIND"/>
    <property type="match status" value="1"/>
</dbReference>
<accession>A0A553GTS4</accession>
<protein>
    <submittedName>
        <fullName evidence="8">AAA family ATPase</fullName>
    </submittedName>
</protein>
<dbReference type="InterPro" id="IPR027417">
    <property type="entry name" value="P-loop_NTPase"/>
</dbReference>
<keyword evidence="9" id="KW-1185">Reference proteome</keyword>
<evidence type="ECO:0000256" key="2">
    <source>
        <dbReference type="ARBA" id="ARBA00022801"/>
    </source>
</evidence>
<keyword evidence="4 5" id="KW-0067">ATP-binding</keyword>
<dbReference type="InterPro" id="IPR000212">
    <property type="entry name" value="DNA_helicase_UvrD/REP"/>
</dbReference>
<gene>
    <name evidence="8" type="ORF">FM069_20515</name>
</gene>
<sequence>MLSAWKAYAQRLSATLARCFPRTTAYLQAEREARQQALAATPPESRRPRARPAPVPVAPGRGTRASPETAPAEKPARAAAKGPYATPLAVDDTQVAAMRQRVADAVAAGRLGAPSDEQWAMILSPAAATRVIAGAGSGKSTTLVLRVVFMLCHLGIDPQRLTVISFTNASCAQLRARLLDALAFWGYPFDAEAARRCVRTFHSAMAQQARALLGEARWFEQLDARDAGEPDNPLAGARLQPAQRRLLQQVYRDGYAADATFRAQVHDLLDLPPPAADAPVGEAPEAPVRLAGERSPAPLYEAFHTQAGFIQSLGLRPAGLDPQALDCPPRERTFVAALGRFWQAVEARLAADGLMTFDGAFAALTERLGGRGKLPAGEALAPMSHLLIDEFQDISPQIVAWLRALHRRLARQGQAVSLMAIGDDWQSIYGWRGSSPELFMAFDTHFAARGSAVLRLETNYRSVEPVIRDAEAVLEAVAIKQAKASRAARATGAEDHGVRLVTGFDPRNGLPALLAEIQRQCAWVASRPAADATPVLLLARRNAPLRAIQAQLDPRLPVQAHTIHRAKGLQAEVAIIVDDGQPPEPHPLRSALYAHCRLFRNGYDQAMQDESLRLAYVAITRGVSRVVWFTRQPRGATLRLQGRAP</sequence>
<reference evidence="8 9" key="1">
    <citation type="submission" date="2019-07" db="EMBL/GenBank/DDBJ databases">
        <title>Pseudomonas mangiferae sp. nov., isolated from bark of mango tree in Thailand.</title>
        <authorList>
            <person name="Srisuk N."/>
            <person name="Anurat P."/>
        </authorList>
    </citation>
    <scope>NUCLEOTIDE SEQUENCE [LARGE SCALE GENOMIC DNA]</scope>
    <source>
        <strain evidence="8 9">DMKU_BBB3-04</strain>
    </source>
</reference>
<dbReference type="GO" id="GO:0005524">
    <property type="term" value="F:ATP binding"/>
    <property type="evidence" value="ECO:0007669"/>
    <property type="project" value="UniProtKB-UniRule"/>
</dbReference>
<proteinExistence type="predicted"/>
<evidence type="ECO:0000259" key="7">
    <source>
        <dbReference type="PROSITE" id="PS51198"/>
    </source>
</evidence>
<evidence type="ECO:0000313" key="8">
    <source>
        <dbReference type="EMBL" id="TRX72905.1"/>
    </source>
</evidence>
<dbReference type="GO" id="GO:0005829">
    <property type="term" value="C:cytosol"/>
    <property type="evidence" value="ECO:0007669"/>
    <property type="project" value="TreeGrafter"/>
</dbReference>